<organism evidence="2 3">
    <name type="scientific">Penicillium camemberti (strain FM 013)</name>
    <dbReference type="NCBI Taxonomy" id="1429867"/>
    <lineage>
        <taxon>Eukaryota</taxon>
        <taxon>Fungi</taxon>
        <taxon>Dikarya</taxon>
        <taxon>Ascomycota</taxon>
        <taxon>Pezizomycotina</taxon>
        <taxon>Eurotiomycetes</taxon>
        <taxon>Eurotiomycetidae</taxon>
        <taxon>Eurotiales</taxon>
        <taxon>Aspergillaceae</taxon>
        <taxon>Penicillium</taxon>
    </lineage>
</organism>
<gene>
    <name evidence="2" type="ORF">PCAMFM013_S025g000134</name>
</gene>
<dbReference type="Proteomes" id="UP000053732">
    <property type="component" value="Unassembled WGS sequence"/>
</dbReference>
<proteinExistence type="predicted"/>
<evidence type="ECO:0000256" key="1">
    <source>
        <dbReference type="SAM" id="MobiDB-lite"/>
    </source>
</evidence>
<keyword evidence="3" id="KW-1185">Reference proteome</keyword>
<reference evidence="2 3" key="1">
    <citation type="journal article" date="2014" name="Nat. Commun.">
        <title>Multiple recent horizontal transfers of a large genomic region in cheese making fungi.</title>
        <authorList>
            <person name="Cheeseman K."/>
            <person name="Ropars J."/>
            <person name="Renault P."/>
            <person name="Dupont J."/>
            <person name="Gouzy J."/>
            <person name="Branca A."/>
            <person name="Abraham A.L."/>
            <person name="Ceppi M."/>
            <person name="Conseiller E."/>
            <person name="Debuchy R."/>
            <person name="Malagnac F."/>
            <person name="Goarin A."/>
            <person name="Silar P."/>
            <person name="Lacoste S."/>
            <person name="Sallet E."/>
            <person name="Bensimon A."/>
            <person name="Giraud T."/>
            <person name="Brygoo Y."/>
        </authorList>
    </citation>
    <scope>NUCLEOTIDE SEQUENCE [LARGE SCALE GENOMIC DNA]</scope>
    <source>
        <strain evidence="3">FM 013</strain>
    </source>
</reference>
<feature type="region of interest" description="Disordered" evidence="1">
    <location>
        <begin position="19"/>
        <end position="54"/>
    </location>
</feature>
<name>A0A0G4PPK5_PENC3</name>
<protein>
    <submittedName>
        <fullName evidence="2">Str. FM013</fullName>
    </submittedName>
</protein>
<evidence type="ECO:0000313" key="3">
    <source>
        <dbReference type="Proteomes" id="UP000053732"/>
    </source>
</evidence>
<accession>A0A0G4PPK5</accession>
<dbReference type="EMBL" id="HG793158">
    <property type="protein sequence ID" value="CRL28076.1"/>
    <property type="molecule type" value="Genomic_DNA"/>
</dbReference>
<dbReference type="AlphaFoldDB" id="A0A0G4PPK5"/>
<sequence>MISFVLSSTVSDLFAYQPSPQSFRDTTTQHMRPQSPPGKTAHTPLSSAGLLARP</sequence>
<evidence type="ECO:0000313" key="2">
    <source>
        <dbReference type="EMBL" id="CRL28076.1"/>
    </source>
</evidence>
<feature type="compositionally biased region" description="Polar residues" evidence="1">
    <location>
        <begin position="19"/>
        <end position="32"/>
    </location>
</feature>